<comment type="caution">
    <text evidence="3">The sequence shown here is derived from an EMBL/GenBank/DDBJ whole genome shotgun (WGS) entry which is preliminary data.</text>
</comment>
<reference evidence="4" key="1">
    <citation type="journal article" date="2019" name="Int. J. Syst. Evol. Microbiol.">
        <title>The Global Catalogue of Microorganisms (GCM) 10K type strain sequencing project: providing services to taxonomists for standard genome sequencing and annotation.</title>
        <authorList>
            <consortium name="The Broad Institute Genomics Platform"/>
            <consortium name="The Broad Institute Genome Sequencing Center for Infectious Disease"/>
            <person name="Wu L."/>
            <person name="Ma J."/>
        </authorList>
    </citation>
    <scope>NUCLEOTIDE SEQUENCE [LARGE SCALE GENOMIC DNA]</scope>
    <source>
        <strain evidence="4">JCM 16904</strain>
    </source>
</reference>
<protein>
    <submittedName>
        <fullName evidence="3">NAD-dependent epimerase/dehydratase family protein</fullName>
    </submittedName>
</protein>
<organism evidence="3 4">
    <name type="scientific">Nonomuraea antimicrobica</name>
    <dbReference type="NCBI Taxonomy" id="561173"/>
    <lineage>
        <taxon>Bacteria</taxon>
        <taxon>Bacillati</taxon>
        <taxon>Actinomycetota</taxon>
        <taxon>Actinomycetes</taxon>
        <taxon>Streptosporangiales</taxon>
        <taxon>Streptosporangiaceae</taxon>
        <taxon>Nonomuraea</taxon>
    </lineage>
</organism>
<dbReference type="Proteomes" id="UP001500902">
    <property type="component" value="Unassembled WGS sequence"/>
</dbReference>
<evidence type="ECO:0000256" key="1">
    <source>
        <dbReference type="SAM" id="MobiDB-lite"/>
    </source>
</evidence>
<dbReference type="RefSeq" id="WP_344882471.1">
    <property type="nucleotide sequence ID" value="NZ_BAAAZP010000090.1"/>
</dbReference>
<sequence>MRLLILGGTWFLGRALAEQALQRGHQVVTFTRGKSGQDVPGVTAIRGDRTEPRDLGDLAQHGPYDSVIDTSGMTPDLVEISTSALRHQADHYVYVSTVNVYKGWPTEPLTDGSPVRRWSWSAPPGESAADQYGREKAGCEESAVHIFGTDRTLLLRPGVIIGPHEYVGRIPWWLRRISEGGLVLAPGRANWPIQPIDVRDVAAYALDSAERQLSGSCNLAAPIGSATFGDLLEACRQATGVPAALEWVSHDFLIEQGVREWTELPLWRPYIGTWRVDSARARAAGLTCRPLADTVADTWEWLNHAGPALNNERAAELGITPEREAAILAAWITHKAS</sequence>
<name>A0ABP7C7Q5_9ACTN</name>
<gene>
    <name evidence="3" type="ORF">GCM10022224_049340</name>
</gene>
<dbReference type="InterPro" id="IPR036291">
    <property type="entry name" value="NAD(P)-bd_dom_sf"/>
</dbReference>
<feature type="region of interest" description="Disordered" evidence="1">
    <location>
        <begin position="39"/>
        <end position="61"/>
    </location>
</feature>
<keyword evidence="4" id="KW-1185">Reference proteome</keyword>
<feature type="compositionally biased region" description="Basic and acidic residues" evidence="1">
    <location>
        <begin position="46"/>
        <end position="56"/>
    </location>
</feature>
<evidence type="ECO:0000313" key="4">
    <source>
        <dbReference type="Proteomes" id="UP001500902"/>
    </source>
</evidence>
<accession>A0ABP7C7Q5</accession>
<dbReference type="SUPFAM" id="SSF51735">
    <property type="entry name" value="NAD(P)-binding Rossmann-fold domains"/>
    <property type="match status" value="1"/>
</dbReference>
<dbReference type="EMBL" id="BAAAZP010000090">
    <property type="protein sequence ID" value="GAA3679274.1"/>
    <property type="molecule type" value="Genomic_DNA"/>
</dbReference>
<proteinExistence type="predicted"/>
<dbReference type="PANTHER" id="PTHR43245">
    <property type="entry name" value="BIFUNCTIONAL POLYMYXIN RESISTANCE PROTEIN ARNA"/>
    <property type="match status" value="1"/>
</dbReference>
<dbReference type="InterPro" id="IPR001509">
    <property type="entry name" value="Epimerase_deHydtase"/>
</dbReference>
<evidence type="ECO:0000259" key="2">
    <source>
        <dbReference type="Pfam" id="PF01370"/>
    </source>
</evidence>
<evidence type="ECO:0000313" key="3">
    <source>
        <dbReference type="EMBL" id="GAA3679274.1"/>
    </source>
</evidence>
<dbReference type="PANTHER" id="PTHR43245:SF13">
    <property type="entry name" value="UDP-D-APIOSE_UDP-D-XYLOSE SYNTHASE 2"/>
    <property type="match status" value="1"/>
</dbReference>
<feature type="domain" description="NAD-dependent epimerase/dehydratase" evidence="2">
    <location>
        <begin position="4"/>
        <end position="205"/>
    </location>
</feature>
<dbReference type="InterPro" id="IPR050177">
    <property type="entry name" value="Lipid_A_modif_metabolic_enz"/>
</dbReference>
<dbReference type="Gene3D" id="3.40.50.720">
    <property type="entry name" value="NAD(P)-binding Rossmann-like Domain"/>
    <property type="match status" value="1"/>
</dbReference>
<feature type="region of interest" description="Disordered" evidence="1">
    <location>
        <begin position="115"/>
        <end position="134"/>
    </location>
</feature>
<dbReference type="Pfam" id="PF01370">
    <property type="entry name" value="Epimerase"/>
    <property type="match status" value="1"/>
</dbReference>